<evidence type="ECO:0000313" key="3">
    <source>
        <dbReference type="Proteomes" id="UP001057375"/>
    </source>
</evidence>
<name>A0ABQ5JU25_9EUKA</name>
<dbReference type="InterPro" id="IPR055342">
    <property type="entry name" value="MreC_beta-barrel_core"/>
</dbReference>
<dbReference type="InterPro" id="IPR042175">
    <property type="entry name" value="Cell/Rod_MreC_2"/>
</dbReference>
<accession>A0ABQ5JU25</accession>
<proteinExistence type="predicted"/>
<gene>
    <name evidence="2" type="ORF">ADUPG1_004181</name>
</gene>
<reference evidence="2" key="1">
    <citation type="submission" date="2022-03" db="EMBL/GenBank/DDBJ databases">
        <title>Draft genome sequence of Aduncisulcus paluster, a free-living microaerophilic Fornicata.</title>
        <authorList>
            <person name="Yuyama I."/>
            <person name="Kume K."/>
            <person name="Tamura T."/>
            <person name="Inagaki Y."/>
            <person name="Hashimoto T."/>
        </authorList>
    </citation>
    <scope>NUCLEOTIDE SEQUENCE</scope>
    <source>
        <strain evidence="2">NY0171</strain>
    </source>
</reference>
<evidence type="ECO:0000259" key="1">
    <source>
        <dbReference type="Pfam" id="PF04085"/>
    </source>
</evidence>
<sequence length="92" mass="9966">KDFDGLITGSVDSVIRGKLFDPQAKVEVGEKIMTSGVGLYPKGILIGEIKEVIVDQNDLLTEVIVEPSVNFKRLNKVLVVPAAQTAEESILE</sequence>
<dbReference type="EMBL" id="BQXS01006067">
    <property type="protein sequence ID" value="GKT17201.1"/>
    <property type="molecule type" value="Genomic_DNA"/>
</dbReference>
<dbReference type="InterPro" id="IPR007221">
    <property type="entry name" value="MreC"/>
</dbReference>
<dbReference type="Gene3D" id="2.40.10.350">
    <property type="entry name" value="Rod shape-determining protein MreC, domain 2"/>
    <property type="match status" value="1"/>
</dbReference>
<comment type="caution">
    <text evidence="2">The sequence shown here is derived from an EMBL/GenBank/DDBJ whole genome shotgun (WGS) entry which is preliminary data.</text>
</comment>
<dbReference type="Pfam" id="PF04085">
    <property type="entry name" value="MreC"/>
    <property type="match status" value="1"/>
</dbReference>
<dbReference type="PANTHER" id="PTHR34138:SF1">
    <property type="entry name" value="CELL SHAPE-DETERMINING PROTEIN MREC"/>
    <property type="match status" value="1"/>
</dbReference>
<organism evidence="2 3">
    <name type="scientific">Aduncisulcus paluster</name>
    <dbReference type="NCBI Taxonomy" id="2918883"/>
    <lineage>
        <taxon>Eukaryota</taxon>
        <taxon>Metamonada</taxon>
        <taxon>Carpediemonas-like organisms</taxon>
        <taxon>Aduncisulcus</taxon>
    </lineage>
</organism>
<feature type="non-terminal residue" evidence="2">
    <location>
        <position position="1"/>
    </location>
</feature>
<feature type="domain" description="Rod shape-determining protein MreC beta-barrel core" evidence="1">
    <location>
        <begin position="5"/>
        <end position="80"/>
    </location>
</feature>
<protein>
    <submittedName>
        <fullName evidence="2">Rod shape-determining protein MreC like protein</fullName>
    </submittedName>
</protein>
<dbReference type="Proteomes" id="UP001057375">
    <property type="component" value="Unassembled WGS sequence"/>
</dbReference>
<keyword evidence="3" id="KW-1185">Reference proteome</keyword>
<evidence type="ECO:0000313" key="2">
    <source>
        <dbReference type="EMBL" id="GKT17201.1"/>
    </source>
</evidence>
<dbReference type="PANTHER" id="PTHR34138">
    <property type="entry name" value="CELL SHAPE-DETERMINING PROTEIN MREC"/>
    <property type="match status" value="1"/>
</dbReference>